<feature type="non-terminal residue" evidence="1">
    <location>
        <position position="125"/>
    </location>
</feature>
<feature type="non-terminal residue" evidence="1">
    <location>
        <position position="1"/>
    </location>
</feature>
<name>A0A0A9ZHF2_LYGHE</name>
<dbReference type="EMBL" id="GBHO01001949">
    <property type="protein sequence ID" value="JAG41655.1"/>
    <property type="molecule type" value="Transcribed_RNA"/>
</dbReference>
<organism evidence="1">
    <name type="scientific">Lygus hesperus</name>
    <name type="common">Western plant bug</name>
    <dbReference type="NCBI Taxonomy" id="30085"/>
    <lineage>
        <taxon>Eukaryota</taxon>
        <taxon>Metazoa</taxon>
        <taxon>Ecdysozoa</taxon>
        <taxon>Arthropoda</taxon>
        <taxon>Hexapoda</taxon>
        <taxon>Insecta</taxon>
        <taxon>Pterygota</taxon>
        <taxon>Neoptera</taxon>
        <taxon>Paraneoptera</taxon>
        <taxon>Hemiptera</taxon>
        <taxon>Heteroptera</taxon>
        <taxon>Panheteroptera</taxon>
        <taxon>Cimicomorpha</taxon>
        <taxon>Miridae</taxon>
        <taxon>Mirini</taxon>
        <taxon>Lygus</taxon>
    </lineage>
</organism>
<reference evidence="1" key="1">
    <citation type="journal article" date="2014" name="PLoS ONE">
        <title>Transcriptome-Based Identification of ABC Transporters in the Western Tarnished Plant Bug Lygus hesperus.</title>
        <authorList>
            <person name="Hull J.J."/>
            <person name="Chaney K."/>
            <person name="Geib S.M."/>
            <person name="Fabrick J.A."/>
            <person name="Brent C.S."/>
            <person name="Walsh D."/>
            <person name="Lavine L.C."/>
        </authorList>
    </citation>
    <scope>NUCLEOTIDE SEQUENCE</scope>
</reference>
<sequence length="125" mass="14509">ICRDRRFSDSSTNVYSQAKKHYSNMTTYKRKQYFVSIKIKANNARDSAQFWEAINSYRRKPRSTIPIPIDTWMSFYRDVYPPRIECVATFYGVAHPVLDREITVEEILSSVGKLTAGKAPGSDRF</sequence>
<accession>A0A0A9ZHF2</accession>
<gene>
    <name evidence="1" type="primary">VPS10_2</name>
    <name evidence="1" type="ORF">CM83_104757</name>
</gene>
<proteinExistence type="predicted"/>
<reference evidence="1" key="2">
    <citation type="submission" date="2014-07" db="EMBL/GenBank/DDBJ databases">
        <authorList>
            <person name="Hull J."/>
        </authorList>
    </citation>
    <scope>NUCLEOTIDE SEQUENCE</scope>
</reference>
<dbReference type="AlphaFoldDB" id="A0A0A9ZHF2"/>
<protein>
    <submittedName>
        <fullName evidence="1">Vacuolar protein sorting/targeting protein 10</fullName>
    </submittedName>
</protein>
<evidence type="ECO:0000313" key="1">
    <source>
        <dbReference type="EMBL" id="JAG41655.1"/>
    </source>
</evidence>